<gene>
    <name evidence="1" type="ORF">ERS852425_02218</name>
</gene>
<dbReference type="AlphaFoldDB" id="A0A173TPT3"/>
<evidence type="ECO:0000313" key="1">
    <source>
        <dbReference type="EMBL" id="CUN03875.1"/>
    </source>
</evidence>
<reference evidence="1 2" key="1">
    <citation type="submission" date="2015-09" db="EMBL/GenBank/DDBJ databases">
        <authorList>
            <consortium name="Pathogen Informatics"/>
        </authorList>
    </citation>
    <scope>NUCLEOTIDE SEQUENCE [LARGE SCALE GENOMIC DNA]</scope>
    <source>
        <strain evidence="1 2">2789STDY5608868</strain>
    </source>
</reference>
<accession>A0A173TPT3</accession>
<sequence>MEYQLTKKGKEKVISFIKYCKETREILLKESSMLDDETKLPDEEDILSDIALFIDKDGEYLNSWGITDYANSNPLCLKENIDFVKNE</sequence>
<organism evidence="1 2">
    <name type="scientific">Anaerostipes hadrus</name>
    <dbReference type="NCBI Taxonomy" id="649756"/>
    <lineage>
        <taxon>Bacteria</taxon>
        <taxon>Bacillati</taxon>
        <taxon>Bacillota</taxon>
        <taxon>Clostridia</taxon>
        <taxon>Lachnospirales</taxon>
        <taxon>Lachnospiraceae</taxon>
        <taxon>Anaerostipes</taxon>
    </lineage>
</organism>
<name>A0A173TPT3_ANAHA</name>
<protein>
    <submittedName>
        <fullName evidence="1">Uncharacterized protein</fullName>
    </submittedName>
</protein>
<evidence type="ECO:0000313" key="2">
    <source>
        <dbReference type="Proteomes" id="UP000095598"/>
    </source>
</evidence>
<proteinExistence type="predicted"/>
<dbReference type="RefSeq" id="WP_044920743.1">
    <property type="nucleotide sequence ID" value="NZ_CYXT01000017.1"/>
</dbReference>
<dbReference type="EMBL" id="CYXT01000017">
    <property type="protein sequence ID" value="CUN03875.1"/>
    <property type="molecule type" value="Genomic_DNA"/>
</dbReference>
<dbReference type="Proteomes" id="UP000095598">
    <property type="component" value="Unassembled WGS sequence"/>
</dbReference>